<evidence type="ECO:0000313" key="12">
    <source>
        <dbReference type="Proteomes" id="UP000611459"/>
    </source>
</evidence>
<feature type="domain" description="Multidrug resistance protein MdtA-like barrel-sandwich hybrid" evidence="6">
    <location>
        <begin position="88"/>
        <end position="224"/>
    </location>
</feature>
<accession>A0A1E3FH97</accession>
<reference evidence="9" key="1">
    <citation type="submission" date="2021-01" db="EMBL/GenBank/DDBJ databases">
        <title>Outbreak of Burkholderia contaminns endophthalmitis traced to a clinical ventilation system.</title>
        <authorList>
            <person name="Lipuma J."/>
            <person name="Spilker T."/>
            <person name="Kratholm J."/>
        </authorList>
    </citation>
    <scope>NUCLEOTIDE SEQUENCE</scope>
    <source>
        <strain evidence="9">HI4954</strain>
    </source>
</reference>
<proteinExistence type="inferred from homology"/>
<keyword evidence="3" id="KW-0175">Coiled coil</keyword>
<reference evidence="11 14" key="3">
    <citation type="submission" date="2021-12" db="EMBL/GenBank/DDBJ databases">
        <title>Genomic and phenotypic characterization of three Burkholderia contaminans isolates recovered from different sources.</title>
        <authorList>
            <person name="Lopez De Volder A."/>
            <person name="Fan Y."/>
            <person name="Nunvar J."/>
            <person name="Herrera T."/>
            <person name="Timp W."/>
            <person name="Degrossi J."/>
        </authorList>
    </citation>
    <scope>NUCLEOTIDE SEQUENCE [LARGE SCALE GENOMIC DNA]</scope>
    <source>
        <strain evidence="11 14">LMG 23361</strain>
    </source>
</reference>
<dbReference type="Pfam" id="PF25944">
    <property type="entry name" value="Beta-barrel_RND"/>
    <property type="match status" value="1"/>
</dbReference>
<protein>
    <submittedName>
        <fullName evidence="9">Efflux RND transporter periplasmic adaptor subunit</fullName>
    </submittedName>
</protein>
<evidence type="ECO:0000256" key="1">
    <source>
        <dbReference type="ARBA" id="ARBA00004196"/>
    </source>
</evidence>
<evidence type="ECO:0000256" key="2">
    <source>
        <dbReference type="ARBA" id="ARBA00009477"/>
    </source>
</evidence>
<evidence type="ECO:0000259" key="7">
    <source>
        <dbReference type="Pfam" id="PF25944"/>
    </source>
</evidence>
<dbReference type="EMBL" id="JAENIB010000002">
    <property type="protein sequence ID" value="MBK1929581.1"/>
    <property type="molecule type" value="Genomic_DNA"/>
</dbReference>
<dbReference type="Gene3D" id="2.40.420.20">
    <property type="match status" value="1"/>
</dbReference>
<dbReference type="InterPro" id="IPR058626">
    <property type="entry name" value="MdtA-like_b-barrel"/>
</dbReference>
<dbReference type="Proteomes" id="UP000611459">
    <property type="component" value="Unassembled WGS sequence"/>
</dbReference>
<evidence type="ECO:0000256" key="3">
    <source>
        <dbReference type="SAM" id="Coils"/>
    </source>
</evidence>
<sequence length="410" mass="43376">MNENSERSEPNSAAVGKSHKPRLRARVGAAAVVLVFLAAGATAMHANEQSKTTKVVAPSGPAVAVSTPLQRAIDTRLNFLGQFSAVQRVEIRAQVGGALTGIHFVDGAIVHKGDLLFEIDPVPYQIKLREAHAQLDSSKARLELATRELARAEVLKGTDAGTAENVEQRTAEKMAAAAAVENATALVRDAQFDLDHCRVTAPFTGRMGNHQVSVGNLIAGSRAASSPTTLLATLVSLDPMYLDFDMSEGDYMAFMRERAKQRNSAANSVDISLSDEVKYTRQGTLDFVDNALDRSSGTIHARAIVPNNDLLLTPGGFARARLAISTPQSALLVPDAAVLQDQSEHVVLTVGPDNVVTPKPVQLGDLRDGLRVIRSGLTPTDKVIIDGLATARPGAKVTPHAGAIAIADQG</sequence>
<feature type="transmembrane region" description="Helical" evidence="5">
    <location>
        <begin position="27"/>
        <end position="46"/>
    </location>
</feature>
<gene>
    <name evidence="10" type="ORF">J4M89_06805</name>
    <name evidence="9" type="ORF">JIN94_06795</name>
    <name evidence="11" type="ORF">LXE91_27390</name>
</gene>
<dbReference type="InterPro" id="IPR006143">
    <property type="entry name" value="RND_pump_MFP"/>
</dbReference>
<keyword evidence="5" id="KW-0472">Membrane</keyword>
<keyword evidence="5" id="KW-0812">Transmembrane</keyword>
<feature type="domain" description="Multidrug resistance protein MdtA-like C-terminal permuted SH3" evidence="8">
    <location>
        <begin position="330"/>
        <end position="389"/>
    </location>
</feature>
<comment type="subcellular location">
    <subcellularLocation>
        <location evidence="1">Cell envelope</location>
    </subcellularLocation>
</comment>
<dbReference type="Gene3D" id="2.40.30.170">
    <property type="match status" value="1"/>
</dbReference>
<evidence type="ECO:0000259" key="8">
    <source>
        <dbReference type="Pfam" id="PF25967"/>
    </source>
</evidence>
<dbReference type="Gene3D" id="2.40.50.100">
    <property type="match status" value="1"/>
</dbReference>
<dbReference type="GO" id="GO:0005886">
    <property type="term" value="C:plasma membrane"/>
    <property type="evidence" value="ECO:0007669"/>
    <property type="project" value="TreeGrafter"/>
</dbReference>
<feature type="coiled-coil region" evidence="3">
    <location>
        <begin position="128"/>
        <end position="155"/>
    </location>
</feature>
<dbReference type="PANTHER" id="PTHR30158:SF24">
    <property type="entry name" value="HLYD FAMILY SECRETION PROTEIN"/>
    <property type="match status" value="1"/>
</dbReference>
<dbReference type="Proteomes" id="UP000664048">
    <property type="component" value="Unassembled WGS sequence"/>
</dbReference>
<dbReference type="EMBL" id="JAGEMX010000002">
    <property type="protein sequence ID" value="MBO1829086.1"/>
    <property type="molecule type" value="Genomic_DNA"/>
</dbReference>
<dbReference type="EMBL" id="CP090641">
    <property type="protein sequence ID" value="WFN19676.1"/>
    <property type="molecule type" value="Genomic_DNA"/>
</dbReference>
<dbReference type="AlphaFoldDB" id="A0A1E3FH97"/>
<evidence type="ECO:0000313" key="10">
    <source>
        <dbReference type="EMBL" id="MBO1829086.1"/>
    </source>
</evidence>
<reference evidence="10 13" key="2">
    <citation type="submission" date="2021-03" db="EMBL/GenBank/DDBJ databases">
        <title>Clinical course, treatment and visual outcome of an outbreak of Burkholderia contaminans endophthalmitis following cataract surgery.</title>
        <authorList>
            <person name="Lind C."/>
            <person name="Olsen K."/>
            <person name="Angelsen N.K."/>
            <person name="Krefting E.A."/>
            <person name="Fossen K."/>
            <person name="Gravningen K."/>
            <person name="Depoorter E."/>
            <person name="Vandamme P."/>
            <person name="Bertelsen G."/>
        </authorList>
    </citation>
    <scope>NUCLEOTIDE SEQUENCE [LARGE SCALE GENOMIC DNA]</scope>
    <source>
        <strain evidence="10 13">51242556</strain>
    </source>
</reference>
<evidence type="ECO:0000256" key="5">
    <source>
        <dbReference type="SAM" id="Phobius"/>
    </source>
</evidence>
<evidence type="ECO:0000259" key="6">
    <source>
        <dbReference type="Pfam" id="PF25917"/>
    </source>
</evidence>
<evidence type="ECO:0000256" key="4">
    <source>
        <dbReference type="SAM" id="MobiDB-lite"/>
    </source>
</evidence>
<dbReference type="Proteomes" id="UP001220209">
    <property type="component" value="Chromosome 2"/>
</dbReference>
<keyword evidence="13" id="KW-1185">Reference proteome</keyword>
<dbReference type="OrthoDB" id="9783047at2"/>
<dbReference type="Pfam" id="PF25967">
    <property type="entry name" value="RND-MFP_C"/>
    <property type="match status" value="1"/>
</dbReference>
<comment type="similarity">
    <text evidence="2">Belongs to the membrane fusion protein (MFP) (TC 8.A.1) family.</text>
</comment>
<dbReference type="Gene3D" id="1.10.287.470">
    <property type="entry name" value="Helix hairpin bin"/>
    <property type="match status" value="1"/>
</dbReference>
<dbReference type="RefSeq" id="WP_039354168.1">
    <property type="nucleotide sequence ID" value="NZ_AP018357.1"/>
</dbReference>
<dbReference type="InterPro" id="IPR058627">
    <property type="entry name" value="MdtA-like_C"/>
</dbReference>
<feature type="domain" description="Multidrug resistance protein MdtA-like beta-barrel" evidence="7">
    <location>
        <begin position="239"/>
        <end position="324"/>
    </location>
</feature>
<name>A0A1E3FH97_9BURK</name>
<keyword evidence="5" id="KW-1133">Transmembrane helix</keyword>
<evidence type="ECO:0000313" key="14">
    <source>
        <dbReference type="Proteomes" id="UP001220209"/>
    </source>
</evidence>
<dbReference type="Pfam" id="PF25917">
    <property type="entry name" value="BSH_RND"/>
    <property type="match status" value="1"/>
</dbReference>
<evidence type="ECO:0000313" key="13">
    <source>
        <dbReference type="Proteomes" id="UP000664048"/>
    </source>
</evidence>
<evidence type="ECO:0000313" key="9">
    <source>
        <dbReference type="EMBL" id="MBK1929581.1"/>
    </source>
</evidence>
<dbReference type="InterPro" id="IPR058625">
    <property type="entry name" value="MdtA-like_BSH"/>
</dbReference>
<dbReference type="GO" id="GO:0022857">
    <property type="term" value="F:transmembrane transporter activity"/>
    <property type="evidence" value="ECO:0007669"/>
    <property type="project" value="InterPro"/>
</dbReference>
<dbReference type="PANTHER" id="PTHR30158">
    <property type="entry name" value="ACRA/E-RELATED COMPONENT OF DRUG EFFLUX TRANSPORTER"/>
    <property type="match status" value="1"/>
</dbReference>
<dbReference type="GeneID" id="93189142"/>
<organism evidence="9 12">
    <name type="scientific">Burkholderia contaminans</name>
    <dbReference type="NCBI Taxonomy" id="488447"/>
    <lineage>
        <taxon>Bacteria</taxon>
        <taxon>Pseudomonadati</taxon>
        <taxon>Pseudomonadota</taxon>
        <taxon>Betaproteobacteria</taxon>
        <taxon>Burkholderiales</taxon>
        <taxon>Burkholderiaceae</taxon>
        <taxon>Burkholderia</taxon>
        <taxon>Burkholderia cepacia complex</taxon>
    </lineage>
</organism>
<feature type="region of interest" description="Disordered" evidence="4">
    <location>
        <begin position="1"/>
        <end position="20"/>
    </location>
</feature>
<evidence type="ECO:0000313" key="11">
    <source>
        <dbReference type="EMBL" id="WFN19676.1"/>
    </source>
</evidence>
<dbReference type="SUPFAM" id="SSF111369">
    <property type="entry name" value="HlyD-like secretion proteins"/>
    <property type="match status" value="1"/>
</dbReference>
<dbReference type="NCBIfam" id="TIGR01730">
    <property type="entry name" value="RND_mfp"/>
    <property type="match status" value="1"/>
</dbReference>
<dbReference type="GO" id="GO:0046677">
    <property type="term" value="P:response to antibiotic"/>
    <property type="evidence" value="ECO:0007669"/>
    <property type="project" value="TreeGrafter"/>
</dbReference>